<comment type="caution">
    <text evidence="2">The sequence shown here is derived from an EMBL/GenBank/DDBJ whole genome shotgun (WGS) entry which is preliminary data.</text>
</comment>
<dbReference type="EMBL" id="LXQA010697880">
    <property type="protein sequence ID" value="MCI66565.1"/>
    <property type="molecule type" value="Genomic_DNA"/>
</dbReference>
<evidence type="ECO:0000313" key="2">
    <source>
        <dbReference type="EMBL" id="MCI66565.1"/>
    </source>
</evidence>
<dbReference type="AlphaFoldDB" id="A0A392U3F5"/>
<evidence type="ECO:0000256" key="1">
    <source>
        <dbReference type="SAM" id="MobiDB-lite"/>
    </source>
</evidence>
<protein>
    <submittedName>
        <fullName evidence="2">Uncharacterized protein</fullName>
    </submittedName>
</protein>
<feature type="non-terminal residue" evidence="2">
    <location>
        <position position="28"/>
    </location>
</feature>
<evidence type="ECO:0000313" key="3">
    <source>
        <dbReference type="Proteomes" id="UP000265520"/>
    </source>
</evidence>
<name>A0A392U3F5_9FABA</name>
<dbReference type="Proteomes" id="UP000265520">
    <property type="component" value="Unassembled WGS sequence"/>
</dbReference>
<accession>A0A392U3F5</accession>
<organism evidence="2 3">
    <name type="scientific">Trifolium medium</name>
    <dbReference type="NCBI Taxonomy" id="97028"/>
    <lineage>
        <taxon>Eukaryota</taxon>
        <taxon>Viridiplantae</taxon>
        <taxon>Streptophyta</taxon>
        <taxon>Embryophyta</taxon>
        <taxon>Tracheophyta</taxon>
        <taxon>Spermatophyta</taxon>
        <taxon>Magnoliopsida</taxon>
        <taxon>eudicotyledons</taxon>
        <taxon>Gunneridae</taxon>
        <taxon>Pentapetalae</taxon>
        <taxon>rosids</taxon>
        <taxon>fabids</taxon>
        <taxon>Fabales</taxon>
        <taxon>Fabaceae</taxon>
        <taxon>Papilionoideae</taxon>
        <taxon>50 kb inversion clade</taxon>
        <taxon>NPAAA clade</taxon>
        <taxon>Hologalegina</taxon>
        <taxon>IRL clade</taxon>
        <taxon>Trifolieae</taxon>
        <taxon>Trifolium</taxon>
    </lineage>
</organism>
<reference evidence="2 3" key="1">
    <citation type="journal article" date="2018" name="Front. Plant Sci.">
        <title>Red Clover (Trifolium pratense) and Zigzag Clover (T. medium) - A Picture of Genomic Similarities and Differences.</title>
        <authorList>
            <person name="Dluhosova J."/>
            <person name="Istvanek J."/>
            <person name="Nedelnik J."/>
            <person name="Repkova J."/>
        </authorList>
    </citation>
    <scope>NUCLEOTIDE SEQUENCE [LARGE SCALE GENOMIC DNA]</scope>
    <source>
        <strain evidence="3">cv. 10/8</strain>
        <tissue evidence="2">Leaf</tissue>
    </source>
</reference>
<keyword evidence="3" id="KW-1185">Reference proteome</keyword>
<sequence>MFFRTIHPRGSSFTTGEEDSGNPEFDRE</sequence>
<feature type="region of interest" description="Disordered" evidence="1">
    <location>
        <begin position="1"/>
        <end position="28"/>
    </location>
</feature>
<proteinExistence type="predicted"/>
<feature type="compositionally biased region" description="Acidic residues" evidence="1">
    <location>
        <begin position="16"/>
        <end position="28"/>
    </location>
</feature>